<dbReference type="PROSITE" id="PS51257">
    <property type="entry name" value="PROKAR_LIPOPROTEIN"/>
    <property type="match status" value="1"/>
</dbReference>
<dbReference type="EMBL" id="FNNA01000002">
    <property type="protein sequence ID" value="SDW89526.1"/>
    <property type="molecule type" value="Genomic_DNA"/>
</dbReference>
<organism evidence="2 3">
    <name type="scientific">Paracoccus sanguinis</name>
    <dbReference type="NCBI Taxonomy" id="1545044"/>
    <lineage>
        <taxon>Bacteria</taxon>
        <taxon>Pseudomonadati</taxon>
        <taxon>Pseudomonadota</taxon>
        <taxon>Alphaproteobacteria</taxon>
        <taxon>Rhodobacterales</taxon>
        <taxon>Paracoccaceae</taxon>
        <taxon>Paracoccus</taxon>
    </lineage>
</organism>
<dbReference type="RefSeq" id="WP_036732135.1">
    <property type="nucleotide sequence ID" value="NZ_FNNA01000002.1"/>
</dbReference>
<name>A0A1H2X9T8_9RHOB</name>
<keyword evidence="1" id="KW-0732">Signal</keyword>
<dbReference type="Proteomes" id="UP000182944">
    <property type="component" value="Unassembled WGS sequence"/>
</dbReference>
<evidence type="ECO:0000256" key="1">
    <source>
        <dbReference type="SAM" id="SignalP"/>
    </source>
</evidence>
<evidence type="ECO:0008006" key="4">
    <source>
        <dbReference type="Google" id="ProtNLM"/>
    </source>
</evidence>
<proteinExistence type="predicted"/>
<gene>
    <name evidence="2" type="ORF">SAMN05444276_102429</name>
</gene>
<dbReference type="STRING" id="1545044.SAMN05444276_102429"/>
<feature type="signal peptide" evidence="1">
    <location>
        <begin position="1"/>
        <end position="20"/>
    </location>
</feature>
<feature type="chain" id="PRO_5009844264" description="Lipoprotein" evidence="1">
    <location>
        <begin position="21"/>
        <end position="126"/>
    </location>
</feature>
<sequence length="126" mass="12884">MSRLPALRLAARRLAAPCFAGLAALALGGCMEGAQSQRSVPSISIDGAPVASVRDTGLPASALVSLGAVDDKVTVFFRQSAVTPAQLKAAPARICAGKGVRSSQVRDPEHPRTLPGVKILVVRCAA</sequence>
<keyword evidence="3" id="KW-1185">Reference proteome</keyword>
<accession>A0A1H2X9T8</accession>
<protein>
    <recommendedName>
        <fullName evidence="4">Lipoprotein</fullName>
    </recommendedName>
</protein>
<reference evidence="3" key="1">
    <citation type="submission" date="2016-10" db="EMBL/GenBank/DDBJ databases">
        <authorList>
            <person name="Varghese N."/>
            <person name="Submissions S."/>
        </authorList>
    </citation>
    <scope>NUCLEOTIDE SEQUENCE [LARGE SCALE GENOMIC DNA]</scope>
    <source>
        <strain evidence="3">DSM 29303</strain>
    </source>
</reference>
<dbReference type="AlphaFoldDB" id="A0A1H2X9T8"/>
<evidence type="ECO:0000313" key="3">
    <source>
        <dbReference type="Proteomes" id="UP000182944"/>
    </source>
</evidence>
<dbReference type="OrthoDB" id="7873031at2"/>
<evidence type="ECO:0000313" key="2">
    <source>
        <dbReference type="EMBL" id="SDW89526.1"/>
    </source>
</evidence>